<dbReference type="EMBL" id="CP092085">
    <property type="protein sequence ID" value="UUN97044.1"/>
    <property type="molecule type" value="Genomic_DNA"/>
</dbReference>
<dbReference type="Proteomes" id="UP000644140">
    <property type="component" value="Chromosome"/>
</dbReference>
<evidence type="ECO:0000313" key="1">
    <source>
        <dbReference type="EMBL" id="UUN97044.1"/>
    </source>
</evidence>
<dbReference type="AlphaFoldDB" id="A0A0A8TR39"/>
<evidence type="ECO:0000313" key="2">
    <source>
        <dbReference type="Proteomes" id="UP000644140"/>
    </source>
</evidence>
<organism evidence="1 2">
    <name type="scientific">Acinetobacter bereziniae</name>
    <name type="common">Acinetobacter genomosp. 10</name>
    <dbReference type="NCBI Taxonomy" id="106648"/>
    <lineage>
        <taxon>Bacteria</taxon>
        <taxon>Pseudomonadati</taxon>
        <taxon>Pseudomonadota</taxon>
        <taxon>Gammaproteobacteria</taxon>
        <taxon>Moraxellales</taxon>
        <taxon>Moraxellaceae</taxon>
        <taxon>Acinetobacter</taxon>
    </lineage>
</organism>
<name>A0A0A8TR39_ACIBZ</name>
<reference evidence="1" key="1">
    <citation type="submission" date="2022-02" db="EMBL/GenBank/DDBJ databases">
        <title>Characterization of Tn125 harboring carbapenem-resistant Acinetobacter bereziniae clinical isolates.</title>
        <authorList>
            <person name="Wong N.-K."/>
            <person name="Pan Q."/>
        </authorList>
    </citation>
    <scope>NUCLEOTIDE SEQUENCE</scope>
    <source>
        <strain evidence="1">GD03393</strain>
    </source>
</reference>
<dbReference type="RefSeq" id="WP_042090132.1">
    <property type="nucleotide sequence ID" value="NZ_BKNL01000002.1"/>
</dbReference>
<gene>
    <name evidence="1" type="ORF">I9054_017035</name>
</gene>
<sequence>MKIIEGKVKNLRIQKTKYEVLKNNGKQATVSAALGTAVGSAALASQAVLVADSQWDVKECIAICELRATSL</sequence>
<protein>
    <submittedName>
        <fullName evidence="1">Uncharacterized protein</fullName>
    </submittedName>
</protein>
<proteinExistence type="predicted"/>
<accession>A0A0A8TR39</accession>